<organism evidence="1 2">
    <name type="scientific">Zea mays</name>
    <name type="common">Maize</name>
    <dbReference type="NCBI Taxonomy" id="4577"/>
    <lineage>
        <taxon>Eukaryota</taxon>
        <taxon>Viridiplantae</taxon>
        <taxon>Streptophyta</taxon>
        <taxon>Embryophyta</taxon>
        <taxon>Tracheophyta</taxon>
        <taxon>Spermatophyta</taxon>
        <taxon>Magnoliopsida</taxon>
        <taxon>Liliopsida</taxon>
        <taxon>Poales</taxon>
        <taxon>Poaceae</taxon>
        <taxon>PACMAD clade</taxon>
        <taxon>Panicoideae</taxon>
        <taxon>Andropogonodae</taxon>
        <taxon>Andropogoneae</taxon>
        <taxon>Tripsacinae</taxon>
        <taxon>Zea</taxon>
    </lineage>
</organism>
<protein>
    <submittedName>
        <fullName evidence="1">Uncharacterized protein</fullName>
    </submittedName>
</protein>
<accession>A0A3L6D623</accession>
<dbReference type="EMBL" id="NCVQ01001263">
    <property type="protein sequence ID" value="PWZ03999.1"/>
    <property type="molecule type" value="Genomic_DNA"/>
</dbReference>
<gene>
    <name evidence="1" type="ORF">Zm00014a_038858</name>
</gene>
<evidence type="ECO:0000313" key="2">
    <source>
        <dbReference type="Proteomes" id="UP000251960"/>
    </source>
</evidence>
<proteinExistence type="predicted"/>
<dbReference type="Proteomes" id="UP000251960">
    <property type="component" value="Unassembled WGS sequence"/>
</dbReference>
<name>A0A3L6D623_MAIZE</name>
<dbReference type="AlphaFoldDB" id="A0A3L6D623"/>
<sequence length="80" mass="9371">MVGLHRLTTNDQARQFLHLWLVVRSVQLTDQQDTVTWNFGNTNCDTASSAYQVQFFGTINKHKWMKIWKAKVPSKCKIFL</sequence>
<reference evidence="1 2" key="1">
    <citation type="journal article" date="2018" name="Nat. Genet.">
        <title>Extensive intraspecific gene order and gene structural variations between Mo17 and other maize genomes.</title>
        <authorList>
            <person name="Sun S."/>
            <person name="Zhou Y."/>
            <person name="Chen J."/>
            <person name="Shi J."/>
            <person name="Zhao H."/>
            <person name="Zhao H."/>
            <person name="Song W."/>
            <person name="Zhang M."/>
            <person name="Cui Y."/>
            <person name="Dong X."/>
            <person name="Liu H."/>
            <person name="Ma X."/>
            <person name="Jiao Y."/>
            <person name="Wang B."/>
            <person name="Wei X."/>
            <person name="Stein J.C."/>
            <person name="Glaubitz J.C."/>
            <person name="Lu F."/>
            <person name="Yu G."/>
            <person name="Liang C."/>
            <person name="Fengler K."/>
            <person name="Li B."/>
            <person name="Rafalski A."/>
            <person name="Schnable P.S."/>
            <person name="Ware D.H."/>
            <person name="Buckler E.S."/>
            <person name="Lai J."/>
        </authorList>
    </citation>
    <scope>NUCLEOTIDE SEQUENCE [LARGE SCALE GENOMIC DNA]</scope>
    <source>
        <strain evidence="2">cv. Missouri 17</strain>
        <tissue evidence="1">Seedling</tissue>
    </source>
</reference>
<evidence type="ECO:0000313" key="1">
    <source>
        <dbReference type="EMBL" id="PWZ03999.1"/>
    </source>
</evidence>
<comment type="caution">
    <text evidence="1">The sequence shown here is derived from an EMBL/GenBank/DDBJ whole genome shotgun (WGS) entry which is preliminary data.</text>
</comment>